<dbReference type="InterPro" id="IPR035965">
    <property type="entry name" value="PAS-like_dom_sf"/>
</dbReference>
<dbReference type="Gene3D" id="3.30.450.20">
    <property type="entry name" value="PAS domain"/>
    <property type="match status" value="2"/>
</dbReference>
<feature type="domain" description="PAS" evidence="2">
    <location>
        <begin position="385"/>
        <end position="435"/>
    </location>
</feature>
<sequence length="518" mass="55052">MSYSAKRRRHRRTGSTRYQQFQPVPAPLAARSRLRAGDLVTGGAIVVVALALVALIWLVTGRAIQDQNRDVRERAEQVLAGQAAIIAETVSHELMMIDQSLSIIQDAWAQNSAPVNLVKWRQKLPALTAVAADVFISDERHVIRQDIIPQAVGQSVRGAYTALPDGTLETLQPDGTAKADSVAAQASGGSPIEARRYLMYIIRGLDHPAGWLLGASYRPVELTRLFAQAGLGFSAIAALVDTHSGALQAVVGPAARQPDQDISNTPMYGAISRSSAGTWLGPTGMDGVIRLHAFHRVGDRQVMVVVAAGWAEVMAPANALAATARGVAGAATELVLLVAGALSWGLAALRSYRRHERLYERSKIELERLRADEASSGARAQRDAARIDAVVANASDGIALFDSGLRLTRWNTAFARVFGLALREDMPLEALVREPLAGDGADPAAADRVAILCAGDAAGLPQRGPDGEELILRGLPLPTGELVLLLNGFATWQPAPLPVEAALPEPAPAPPALVLIDW</sequence>
<protein>
    <recommendedName>
        <fullName evidence="2">PAS domain-containing protein</fullName>
    </recommendedName>
</protein>
<accession>A0A2S6MWE8</accession>
<organism evidence="3 4">
    <name type="scientific">Rhodopila globiformis</name>
    <name type="common">Rhodopseudomonas globiformis</name>
    <dbReference type="NCBI Taxonomy" id="1071"/>
    <lineage>
        <taxon>Bacteria</taxon>
        <taxon>Pseudomonadati</taxon>
        <taxon>Pseudomonadota</taxon>
        <taxon>Alphaproteobacteria</taxon>
        <taxon>Acetobacterales</taxon>
        <taxon>Acetobacteraceae</taxon>
        <taxon>Rhodopila</taxon>
    </lineage>
</organism>
<name>A0A2S6MWE8_RHOGL</name>
<comment type="caution">
    <text evidence="3">The sequence shown here is derived from an EMBL/GenBank/DDBJ whole genome shotgun (WGS) entry which is preliminary data.</text>
</comment>
<dbReference type="SUPFAM" id="SSF55785">
    <property type="entry name" value="PYP-like sensor domain (PAS domain)"/>
    <property type="match status" value="1"/>
</dbReference>
<evidence type="ECO:0000313" key="4">
    <source>
        <dbReference type="Proteomes" id="UP000239724"/>
    </source>
</evidence>
<dbReference type="CDD" id="cd12915">
    <property type="entry name" value="PDC2_DGC_like"/>
    <property type="match status" value="1"/>
</dbReference>
<keyword evidence="1" id="KW-0812">Transmembrane</keyword>
<keyword evidence="1" id="KW-0472">Membrane</keyword>
<dbReference type="Pfam" id="PF13188">
    <property type="entry name" value="PAS_8"/>
    <property type="match status" value="1"/>
</dbReference>
<keyword evidence="4" id="KW-1185">Reference proteome</keyword>
<evidence type="ECO:0000256" key="1">
    <source>
        <dbReference type="SAM" id="Phobius"/>
    </source>
</evidence>
<feature type="transmembrane region" description="Helical" evidence="1">
    <location>
        <begin position="39"/>
        <end position="59"/>
    </location>
</feature>
<dbReference type="AlphaFoldDB" id="A0A2S6MWE8"/>
<reference evidence="3 4" key="1">
    <citation type="journal article" date="2018" name="Arch. Microbiol.">
        <title>New insights into the metabolic potential of the phototrophic purple bacterium Rhodopila globiformis DSM 161(T) from its draft genome sequence and evidence for a vanadium-dependent nitrogenase.</title>
        <authorList>
            <person name="Imhoff J.F."/>
            <person name="Rahn T."/>
            <person name="Kunzel S."/>
            <person name="Neulinger S.C."/>
        </authorList>
    </citation>
    <scope>NUCLEOTIDE SEQUENCE [LARGE SCALE GENOMIC DNA]</scope>
    <source>
        <strain evidence="3 4">DSM 161</strain>
    </source>
</reference>
<dbReference type="EMBL" id="NHRY01000267">
    <property type="protein sequence ID" value="PPQ26686.1"/>
    <property type="molecule type" value="Genomic_DNA"/>
</dbReference>
<keyword evidence="1" id="KW-1133">Transmembrane helix</keyword>
<proteinExistence type="predicted"/>
<gene>
    <name evidence="3" type="ORF">CCS01_29425</name>
</gene>
<evidence type="ECO:0000313" key="3">
    <source>
        <dbReference type="EMBL" id="PPQ26686.1"/>
    </source>
</evidence>
<dbReference type="Proteomes" id="UP000239724">
    <property type="component" value="Unassembled WGS sequence"/>
</dbReference>
<dbReference type="OrthoDB" id="9813151at2"/>
<dbReference type="InterPro" id="IPR000014">
    <property type="entry name" value="PAS"/>
</dbReference>
<evidence type="ECO:0000259" key="2">
    <source>
        <dbReference type="Pfam" id="PF13188"/>
    </source>
</evidence>
<dbReference type="RefSeq" id="WP_104522442.1">
    <property type="nucleotide sequence ID" value="NZ_NHRY01000267.1"/>
</dbReference>